<dbReference type="AlphaFoldDB" id="A0A0L8HNM7"/>
<organism evidence="2">
    <name type="scientific">Octopus bimaculoides</name>
    <name type="common">California two-spotted octopus</name>
    <dbReference type="NCBI Taxonomy" id="37653"/>
    <lineage>
        <taxon>Eukaryota</taxon>
        <taxon>Metazoa</taxon>
        <taxon>Spiralia</taxon>
        <taxon>Lophotrochozoa</taxon>
        <taxon>Mollusca</taxon>
        <taxon>Cephalopoda</taxon>
        <taxon>Coleoidea</taxon>
        <taxon>Octopodiformes</taxon>
        <taxon>Octopoda</taxon>
        <taxon>Incirrata</taxon>
        <taxon>Octopodidae</taxon>
        <taxon>Octopus</taxon>
    </lineage>
</organism>
<name>A0A0L8HNM7_OCTBM</name>
<reference evidence="2" key="1">
    <citation type="submission" date="2015-07" db="EMBL/GenBank/DDBJ databases">
        <title>MeaNS - Measles Nucleotide Surveillance Program.</title>
        <authorList>
            <person name="Tran T."/>
            <person name="Druce J."/>
        </authorList>
    </citation>
    <scope>NUCLEOTIDE SEQUENCE</scope>
    <source>
        <strain evidence="2">UCB-OBI-ISO-001</strain>
        <tissue evidence="2">Gonad</tissue>
    </source>
</reference>
<dbReference type="PANTHER" id="PTHR34718">
    <property type="entry name" value="PHD-TYPE DOMAIN-CONTAINING PROTEIN"/>
    <property type="match status" value="1"/>
</dbReference>
<dbReference type="SUPFAM" id="SSF54001">
    <property type="entry name" value="Cysteine proteinases"/>
    <property type="match status" value="1"/>
</dbReference>
<gene>
    <name evidence="2" type="ORF">OCBIM_22011352mg</name>
</gene>
<evidence type="ECO:0008006" key="3">
    <source>
        <dbReference type="Google" id="ProtNLM"/>
    </source>
</evidence>
<proteinExistence type="predicted"/>
<sequence>GLSAQLVSLDPSVEPNPGPMDFLPFKYESEIEKLTFLSVKILNRFRAKINSHLSFLETCKQEKVKPDGLTSNIPICTSKPDNSLLQKFKSIGQMLCDKLIDAGLKIVTENFPEISIQPHIFSHTEFLTYNPHRTLFIHHTRNNHFVLSTIFFGDVYIYDSLNLQVSQELTAEITTLYSPQTDIIPTIQQVHIINPQVGAYDCGLFALAYAFELVIGNAPEKFLFDQSKMRAHLRFCLENNKFVPFPKVKVFQMSTKTTEVTNCLSPTQKWITLRKTTKNYNFSHEHSEQILPPNRFRVLSEDFEQSPKSSQESNEKKTLKTTCPRKNITLENKSVINLSKLKLSRDDVSVLELGLSFCPSTKSFDKNKLA</sequence>
<feature type="non-terminal residue" evidence="2">
    <location>
        <position position="1"/>
    </location>
</feature>
<dbReference type="EMBL" id="KQ417788">
    <property type="protein sequence ID" value="KOF90345.1"/>
    <property type="molecule type" value="Genomic_DNA"/>
</dbReference>
<protein>
    <recommendedName>
        <fullName evidence="3">Ubiquitin-like protease family profile domain-containing protein</fullName>
    </recommendedName>
</protein>
<dbReference type="PANTHER" id="PTHR34718:SF2">
    <property type="entry name" value="PHD-TYPE DOMAIN-CONTAINING PROTEIN"/>
    <property type="match status" value="1"/>
</dbReference>
<feature type="region of interest" description="Disordered" evidence="1">
    <location>
        <begin position="302"/>
        <end position="321"/>
    </location>
</feature>
<dbReference type="InterPro" id="IPR038765">
    <property type="entry name" value="Papain-like_cys_pep_sf"/>
</dbReference>
<accession>A0A0L8HNM7</accession>
<evidence type="ECO:0000256" key="1">
    <source>
        <dbReference type="SAM" id="MobiDB-lite"/>
    </source>
</evidence>
<evidence type="ECO:0000313" key="2">
    <source>
        <dbReference type="EMBL" id="KOF90345.1"/>
    </source>
</evidence>
<dbReference type="Gene3D" id="3.40.395.10">
    <property type="entry name" value="Adenoviral Proteinase, Chain A"/>
    <property type="match status" value="1"/>
</dbReference>